<protein>
    <recommendedName>
        <fullName evidence="4">Response regulatory domain-containing protein</fullName>
    </recommendedName>
</protein>
<dbReference type="Pfam" id="PF00072">
    <property type="entry name" value="Response_reg"/>
    <property type="match status" value="1"/>
</dbReference>
<dbReference type="InterPro" id="IPR001789">
    <property type="entry name" value="Sig_transdc_resp-reg_receiver"/>
</dbReference>
<dbReference type="Proteomes" id="UP000830055">
    <property type="component" value="Chromosome"/>
</dbReference>
<gene>
    <name evidence="5" type="ORF">DPPLL_18740</name>
</gene>
<evidence type="ECO:0000256" key="1">
    <source>
        <dbReference type="ARBA" id="ARBA00022553"/>
    </source>
</evidence>
<dbReference type="PANTHER" id="PTHR45339:SF1">
    <property type="entry name" value="HYBRID SIGNAL TRANSDUCTION HISTIDINE KINASE J"/>
    <property type="match status" value="1"/>
</dbReference>
<reference evidence="5 6" key="1">
    <citation type="submission" date="2022-01" db="EMBL/GenBank/DDBJ databases">
        <title>Desulfofustis limnae sp. nov., a novel mesophilic sulfate-reducing bacterium isolated from marsh soil.</title>
        <authorList>
            <person name="Watanabe M."/>
            <person name="Takahashi A."/>
            <person name="Kojima H."/>
            <person name="Fukui M."/>
        </authorList>
    </citation>
    <scope>NUCLEOTIDE SEQUENCE [LARGE SCALE GENOMIC DNA]</scope>
    <source>
        <strain evidence="5 6">PPLL</strain>
    </source>
</reference>
<feature type="modified residue" description="4-aspartylphosphate" evidence="3">
    <location>
        <position position="48"/>
    </location>
</feature>
<dbReference type="PROSITE" id="PS50110">
    <property type="entry name" value="RESPONSE_REGULATORY"/>
    <property type="match status" value="1"/>
</dbReference>
<organism evidence="5 6">
    <name type="scientific">Desulfofustis limnaeus</name>
    <dbReference type="NCBI Taxonomy" id="2740163"/>
    <lineage>
        <taxon>Bacteria</taxon>
        <taxon>Pseudomonadati</taxon>
        <taxon>Thermodesulfobacteriota</taxon>
        <taxon>Desulfobulbia</taxon>
        <taxon>Desulfobulbales</taxon>
        <taxon>Desulfocapsaceae</taxon>
        <taxon>Desulfofustis</taxon>
    </lineage>
</organism>
<dbReference type="EMBL" id="AP025516">
    <property type="protein sequence ID" value="BDD87509.1"/>
    <property type="molecule type" value="Genomic_DNA"/>
</dbReference>
<dbReference type="PANTHER" id="PTHR45339">
    <property type="entry name" value="HYBRID SIGNAL TRANSDUCTION HISTIDINE KINASE J"/>
    <property type="match status" value="1"/>
</dbReference>
<proteinExistence type="predicted"/>
<evidence type="ECO:0000256" key="3">
    <source>
        <dbReference type="PROSITE-ProRule" id="PRU00169"/>
    </source>
</evidence>
<dbReference type="Gene3D" id="3.40.50.2300">
    <property type="match status" value="1"/>
</dbReference>
<dbReference type="InterPro" id="IPR011006">
    <property type="entry name" value="CheY-like_superfamily"/>
</dbReference>
<evidence type="ECO:0000259" key="4">
    <source>
        <dbReference type="PROSITE" id="PS50110"/>
    </source>
</evidence>
<dbReference type="CDD" id="cd17546">
    <property type="entry name" value="REC_hyHK_CKI1_RcsC-like"/>
    <property type="match status" value="1"/>
</dbReference>
<name>A0ABM7W993_9BACT</name>
<keyword evidence="1 3" id="KW-0597">Phosphoprotein</keyword>
<keyword evidence="2" id="KW-0902">Two-component regulatory system</keyword>
<evidence type="ECO:0000313" key="6">
    <source>
        <dbReference type="Proteomes" id="UP000830055"/>
    </source>
</evidence>
<dbReference type="SMART" id="SM00448">
    <property type="entry name" value="REC"/>
    <property type="match status" value="1"/>
</dbReference>
<dbReference type="SUPFAM" id="SSF52172">
    <property type="entry name" value="CheY-like"/>
    <property type="match status" value="1"/>
</dbReference>
<accession>A0ABM7W993</accession>
<sequence>MLAEDDPINQMAVKALLDQLGLSVVCVQNGREVVDEVTRNSYDLILMDLQMPDVDGFQATRLIRQMAGAAGRTPIVALTAHAQEKDRDRCLHSGMNEFLSKPVDSNRLKRILSIYLKPPRRHPSCPAP</sequence>
<keyword evidence="6" id="KW-1185">Reference proteome</keyword>
<evidence type="ECO:0000256" key="2">
    <source>
        <dbReference type="ARBA" id="ARBA00023012"/>
    </source>
</evidence>
<feature type="domain" description="Response regulatory" evidence="4">
    <location>
        <begin position="1"/>
        <end position="116"/>
    </location>
</feature>
<evidence type="ECO:0000313" key="5">
    <source>
        <dbReference type="EMBL" id="BDD87509.1"/>
    </source>
</evidence>